<feature type="domain" description="Tsg C-terminal" evidence="9">
    <location>
        <begin position="92"/>
        <end position="214"/>
    </location>
</feature>
<evidence type="ECO:0000256" key="4">
    <source>
        <dbReference type="ARBA" id="ARBA00022525"/>
    </source>
</evidence>
<evidence type="ECO:0000259" key="10">
    <source>
        <dbReference type="Pfam" id="PF23782"/>
    </source>
</evidence>
<feature type="compositionally biased region" description="Acidic residues" evidence="7">
    <location>
        <begin position="248"/>
        <end position="258"/>
    </location>
</feature>
<dbReference type="GO" id="GO:0030510">
    <property type="term" value="P:regulation of BMP signaling pathway"/>
    <property type="evidence" value="ECO:0007669"/>
    <property type="project" value="TreeGrafter"/>
</dbReference>
<evidence type="ECO:0000256" key="6">
    <source>
        <dbReference type="ARBA" id="ARBA00023180"/>
    </source>
</evidence>
<dbReference type="PANTHER" id="PTHR12312:SF16">
    <property type="entry name" value="TWISTED GASTRULATION PROTEIN HOMOLOG 1-A-RELATED"/>
    <property type="match status" value="1"/>
</dbReference>
<feature type="domain" description="Tsg N-terminal" evidence="10">
    <location>
        <begin position="33"/>
        <end position="88"/>
    </location>
</feature>
<keyword evidence="4" id="KW-0964">Secreted</keyword>
<evidence type="ECO:0000256" key="5">
    <source>
        <dbReference type="ARBA" id="ARBA00022729"/>
    </source>
</evidence>
<feature type="chain" id="PRO_5001830930" evidence="8">
    <location>
        <begin position="29"/>
        <end position="267"/>
    </location>
</feature>
<name>A0A087UWA1_STEMI</name>
<gene>
    <name evidence="11" type="ORF">X975_21609</name>
</gene>
<evidence type="ECO:0000256" key="8">
    <source>
        <dbReference type="SAM" id="SignalP"/>
    </source>
</evidence>
<feature type="non-terminal residue" evidence="11">
    <location>
        <position position="267"/>
    </location>
</feature>
<sequence>MDHSKALEFVSSLCFVAVLSLSVYTNVACSGYCNEAVCGSIVSKCMLTQSCKCDAKNITCSKDCYYCLDHLFSECCECVEMCPKKNKTDVNLSVKSHVEDLDEPFPDLFNVLTEVVDGLRRWTSYTYPVEVSFITIDKEIKFVTNKGSEISEEFIPMNCTVAYMSQCMSWNKCKSSCASMGASNYRWFHDGCCECVGSTCLNYGINESRCLDCPPDKEEMTPEEQNIISKDIEKLEEDFSEDNIEETIDSLTEREEESIDKMQNIDS</sequence>
<accession>A0A087UWA1</accession>
<dbReference type="STRING" id="407821.A0A087UWA1"/>
<feature type="region of interest" description="Disordered" evidence="7">
    <location>
        <begin position="248"/>
        <end position="267"/>
    </location>
</feature>
<evidence type="ECO:0000256" key="7">
    <source>
        <dbReference type="SAM" id="MobiDB-lite"/>
    </source>
</evidence>
<comment type="similarity">
    <text evidence="2">Belongs to the twisted gastrulation protein family.</text>
</comment>
<dbReference type="AlphaFoldDB" id="A0A087UWA1"/>
<keyword evidence="6" id="KW-0325">Glycoprotein</keyword>
<keyword evidence="5 8" id="KW-0732">Signal</keyword>
<dbReference type="Pfam" id="PF04668">
    <property type="entry name" value="Tsg"/>
    <property type="match status" value="1"/>
</dbReference>
<reference evidence="11 12" key="1">
    <citation type="submission" date="2013-11" db="EMBL/GenBank/DDBJ databases">
        <title>Genome sequencing of Stegodyphus mimosarum.</title>
        <authorList>
            <person name="Bechsgaard J."/>
        </authorList>
    </citation>
    <scope>NUCLEOTIDE SEQUENCE [LARGE SCALE GENOMIC DNA]</scope>
</reference>
<feature type="signal peptide" evidence="8">
    <location>
        <begin position="1"/>
        <end position="28"/>
    </location>
</feature>
<evidence type="ECO:0000256" key="3">
    <source>
        <dbReference type="ARBA" id="ARBA00022473"/>
    </source>
</evidence>
<dbReference type="InterPro" id="IPR057635">
    <property type="entry name" value="Tsg_N"/>
</dbReference>
<evidence type="ECO:0000313" key="11">
    <source>
        <dbReference type="EMBL" id="KFM81640.1"/>
    </source>
</evidence>
<evidence type="ECO:0000256" key="2">
    <source>
        <dbReference type="ARBA" id="ARBA00010047"/>
    </source>
</evidence>
<comment type="subcellular location">
    <subcellularLocation>
        <location evidence="1">Secreted</location>
    </subcellularLocation>
</comment>
<keyword evidence="3" id="KW-0217">Developmental protein</keyword>
<dbReference type="InterPro" id="IPR006761">
    <property type="entry name" value="Tsg"/>
</dbReference>
<dbReference type="InterPro" id="IPR057726">
    <property type="entry name" value="Tsg_C"/>
</dbReference>
<dbReference type="Proteomes" id="UP000054359">
    <property type="component" value="Unassembled WGS sequence"/>
</dbReference>
<dbReference type="GO" id="GO:0005615">
    <property type="term" value="C:extracellular space"/>
    <property type="evidence" value="ECO:0007669"/>
    <property type="project" value="TreeGrafter"/>
</dbReference>
<evidence type="ECO:0000259" key="9">
    <source>
        <dbReference type="Pfam" id="PF04668"/>
    </source>
</evidence>
<dbReference type="PANTHER" id="PTHR12312">
    <property type="entry name" value="TWISTED GASTRULATION PROTEIN HOMOLOG 1-A-RELATED"/>
    <property type="match status" value="1"/>
</dbReference>
<organism evidence="11 12">
    <name type="scientific">Stegodyphus mimosarum</name>
    <name type="common">African social velvet spider</name>
    <dbReference type="NCBI Taxonomy" id="407821"/>
    <lineage>
        <taxon>Eukaryota</taxon>
        <taxon>Metazoa</taxon>
        <taxon>Ecdysozoa</taxon>
        <taxon>Arthropoda</taxon>
        <taxon>Chelicerata</taxon>
        <taxon>Arachnida</taxon>
        <taxon>Araneae</taxon>
        <taxon>Araneomorphae</taxon>
        <taxon>Entelegynae</taxon>
        <taxon>Eresoidea</taxon>
        <taxon>Eresidae</taxon>
        <taxon>Stegodyphus</taxon>
    </lineage>
</organism>
<evidence type="ECO:0000256" key="1">
    <source>
        <dbReference type="ARBA" id="ARBA00004613"/>
    </source>
</evidence>
<dbReference type="OMA" id="WKTISYS"/>
<dbReference type="Pfam" id="PF23782">
    <property type="entry name" value="Tsg_N"/>
    <property type="match status" value="1"/>
</dbReference>
<proteinExistence type="inferred from homology"/>
<keyword evidence="12" id="KW-1185">Reference proteome</keyword>
<dbReference type="OrthoDB" id="10037323at2759"/>
<evidence type="ECO:0000313" key="12">
    <source>
        <dbReference type="Proteomes" id="UP000054359"/>
    </source>
</evidence>
<protein>
    <submittedName>
        <fullName evidence="11">Protein twisted gastrulation</fullName>
    </submittedName>
</protein>
<dbReference type="EMBL" id="KK121966">
    <property type="protein sequence ID" value="KFM81640.1"/>
    <property type="molecule type" value="Genomic_DNA"/>
</dbReference>